<proteinExistence type="inferred from homology"/>
<keyword evidence="3" id="KW-0812">Transmembrane</keyword>
<evidence type="ECO:0000259" key="4">
    <source>
        <dbReference type="PROSITE" id="PS50211"/>
    </source>
</evidence>
<protein>
    <recommendedName>
        <fullName evidence="4">UDENN domain-containing protein</fullName>
    </recommendedName>
</protein>
<organism evidence="5 6">
    <name type="scientific">Tigriopus californicus</name>
    <name type="common">Marine copepod</name>
    <dbReference type="NCBI Taxonomy" id="6832"/>
    <lineage>
        <taxon>Eukaryota</taxon>
        <taxon>Metazoa</taxon>
        <taxon>Ecdysozoa</taxon>
        <taxon>Arthropoda</taxon>
        <taxon>Crustacea</taxon>
        <taxon>Multicrustacea</taxon>
        <taxon>Hexanauplia</taxon>
        <taxon>Copepoda</taxon>
        <taxon>Harpacticoida</taxon>
        <taxon>Harpacticidae</taxon>
        <taxon>Tigriopus</taxon>
    </lineage>
</organism>
<dbReference type="InterPro" id="IPR018307">
    <property type="entry name" value="ABL9/DENND6_dom"/>
</dbReference>
<dbReference type="AlphaFoldDB" id="A0A553NB95"/>
<dbReference type="PANTHER" id="PTHR13677">
    <property type="entry name" value="LD41638P"/>
    <property type="match status" value="1"/>
</dbReference>
<feature type="compositionally biased region" description="Low complexity" evidence="2">
    <location>
        <begin position="748"/>
        <end position="761"/>
    </location>
</feature>
<dbReference type="Pfam" id="PF03694">
    <property type="entry name" value="Erg28"/>
    <property type="match status" value="1"/>
</dbReference>
<dbReference type="GO" id="GO:0005085">
    <property type="term" value="F:guanyl-nucleotide exchange factor activity"/>
    <property type="evidence" value="ECO:0007669"/>
    <property type="project" value="InterPro"/>
</dbReference>
<dbReference type="OMA" id="HIALCAF"/>
<feature type="transmembrane region" description="Helical" evidence="3">
    <location>
        <begin position="115"/>
        <end position="135"/>
    </location>
</feature>
<evidence type="ECO:0000313" key="6">
    <source>
        <dbReference type="Proteomes" id="UP000318571"/>
    </source>
</evidence>
<dbReference type="PROSITE" id="PS50211">
    <property type="entry name" value="DENN"/>
    <property type="match status" value="1"/>
</dbReference>
<gene>
    <name evidence="5" type="ORF">TCAL_07961</name>
</gene>
<dbReference type="InterPro" id="IPR024224">
    <property type="entry name" value="DENND6"/>
</dbReference>
<reference evidence="5 6" key="1">
    <citation type="journal article" date="2018" name="Nat. Ecol. Evol.">
        <title>Genomic signatures of mitonuclear coevolution across populations of Tigriopus californicus.</title>
        <authorList>
            <person name="Barreto F.S."/>
            <person name="Watson E.T."/>
            <person name="Lima T.G."/>
            <person name="Willett C.S."/>
            <person name="Edmands S."/>
            <person name="Li W."/>
            <person name="Burton R.S."/>
        </authorList>
    </citation>
    <scope>NUCLEOTIDE SEQUENCE [LARGE SCALE GENOMIC DNA]</scope>
    <source>
        <strain evidence="5 6">San Diego</strain>
    </source>
</reference>
<evidence type="ECO:0000313" key="5">
    <source>
        <dbReference type="EMBL" id="TRY62685.1"/>
    </source>
</evidence>
<sequence>MAIDVLFAVRGLLAFVAFTEWTNALRCVFFEPAYPLDKLFTGLEAPQPANPDLIRVLAHLYALFSLLNGLILAHLAVYAHYRPLVSLALSSVVVKLVWLLAHIGIWPTIRPSPELLFPVVSCGVTLTGVILVPWATGDTPLWLKTTKVMEDLSALEKTLVGSVLPWDRFSAWVHGVCVVTFDLELGQAIESVYPGHVQLSEQDKTNICYLAFPDSNSGVMGDSQFHFRVRLHQPQRTGHLQPNRVHAEFNRRCPTALQFDPNYLFGFAYFRQVKDSSIRRGYYQKSVILLSKLPLVTFFNQAVSVIARKFYDQGPVALEVACHDVDQWAFPMPGHSFELPLLGNLFQVHLPSLSTRSVESGGETVTLSPHYGDMLPVLSEVDIFTCLFPVIEHIHNIWELVLTAEPLVVMGSTPTMCSATVQCLTTIIYPLSYCADYRPFYTIHDSDFKDITGSNSSALPNIMLGVTNPFFGKALSHWPHLIRLGEQQTNGQMGQILGGTRSPNHRAAKMKSVSKFKLDSKPGVFSQTKTLLDRDKGIVKQIIKGAQTKRPAEVQSALIRRHFLELTQTFIIPLERYIASLMPLAKNISPYRAAPKVKPFSPEDFFASLDSNGPQLTSTIKGDWVGLYRRFFKSPNFVGWYNQRHREVSHKLQVLHLECLSEATIEHWMADKEEVELVDMVLRIRNKLDQSEELNLPDIVCERLNTHVSKIVSTLPDDLQSVLLKGTVTIAASQPSSPPNGSSTQDQSPTTSEASTSISESAESEPSKATKQKQVHLEVPTTS</sequence>
<comment type="caution">
    <text evidence="5">The sequence shown here is derived from an EMBL/GenBank/DDBJ whole genome shotgun (WGS) entry which is preliminary data.</text>
</comment>
<feature type="transmembrane region" description="Helical" evidence="3">
    <location>
        <begin position="56"/>
        <end position="77"/>
    </location>
</feature>
<dbReference type="InterPro" id="IPR037516">
    <property type="entry name" value="Tripartite_DENN"/>
</dbReference>
<dbReference type="PANTHER" id="PTHR13677:SF0">
    <property type="entry name" value="LD41638P"/>
    <property type="match status" value="1"/>
</dbReference>
<dbReference type="GO" id="GO:0055037">
    <property type="term" value="C:recycling endosome"/>
    <property type="evidence" value="ECO:0007669"/>
    <property type="project" value="TreeGrafter"/>
</dbReference>
<feature type="transmembrane region" description="Helical" evidence="3">
    <location>
        <begin position="84"/>
        <end position="109"/>
    </location>
</feature>
<evidence type="ECO:0000256" key="1">
    <source>
        <dbReference type="ARBA" id="ARBA00007159"/>
    </source>
</evidence>
<dbReference type="InterPro" id="IPR005352">
    <property type="entry name" value="Erg28"/>
</dbReference>
<name>A0A553NB95_TIGCA</name>
<dbReference type="Proteomes" id="UP000318571">
    <property type="component" value="Chromosome 10"/>
</dbReference>
<evidence type="ECO:0000256" key="2">
    <source>
        <dbReference type="SAM" id="MobiDB-lite"/>
    </source>
</evidence>
<dbReference type="GO" id="GO:0016020">
    <property type="term" value="C:membrane"/>
    <property type="evidence" value="ECO:0007669"/>
    <property type="project" value="InterPro"/>
</dbReference>
<feature type="domain" description="UDENN" evidence="4">
    <location>
        <begin position="174"/>
        <end position="646"/>
    </location>
</feature>
<keyword evidence="3" id="KW-1133">Transmembrane helix</keyword>
<dbReference type="EMBL" id="VCGU01000458">
    <property type="protein sequence ID" value="TRY62685.1"/>
    <property type="molecule type" value="Genomic_DNA"/>
</dbReference>
<feature type="compositionally biased region" description="Polar residues" evidence="2">
    <location>
        <begin position="731"/>
        <end position="747"/>
    </location>
</feature>
<keyword evidence="3" id="KW-0472">Membrane</keyword>
<dbReference type="Pfam" id="PF09794">
    <property type="entry name" value="Avl9"/>
    <property type="match status" value="1"/>
</dbReference>
<accession>A0A553NB95</accession>
<comment type="similarity">
    <text evidence="1">Belongs to the DENND6 family.</text>
</comment>
<feature type="region of interest" description="Disordered" evidence="2">
    <location>
        <begin position="731"/>
        <end position="783"/>
    </location>
</feature>
<keyword evidence="6" id="KW-1185">Reference proteome</keyword>
<evidence type="ECO:0000256" key="3">
    <source>
        <dbReference type="SAM" id="Phobius"/>
    </source>
</evidence>